<name>A0ABX1WW45_9BACT</name>
<reference evidence="1 2" key="1">
    <citation type="submission" date="2018-12" db="EMBL/GenBank/DDBJ databases">
        <title>Marinifilum JC070 sp. nov., a marine bacterium isolated from Yongle Blue Hole in the South China Sea.</title>
        <authorList>
            <person name="Fu T."/>
        </authorList>
    </citation>
    <scope>NUCLEOTIDE SEQUENCE [LARGE SCALE GENOMIC DNA]</scope>
    <source>
        <strain evidence="1 2">JC070</strain>
    </source>
</reference>
<protein>
    <recommendedName>
        <fullName evidence="3">DUF3137 domain-containing protein</fullName>
    </recommendedName>
</protein>
<evidence type="ECO:0008006" key="3">
    <source>
        <dbReference type="Google" id="ProtNLM"/>
    </source>
</evidence>
<keyword evidence="2" id="KW-1185">Reference proteome</keyword>
<accession>A0ABX1WW45</accession>
<evidence type="ECO:0000313" key="1">
    <source>
        <dbReference type="EMBL" id="NOU60113.1"/>
    </source>
</evidence>
<dbReference type="Proteomes" id="UP000732105">
    <property type="component" value="Unassembled WGS sequence"/>
</dbReference>
<comment type="caution">
    <text evidence="1">The sequence shown here is derived from an EMBL/GenBank/DDBJ whole genome shotgun (WGS) entry which is preliminary data.</text>
</comment>
<dbReference type="EMBL" id="RZNH01000013">
    <property type="protein sequence ID" value="NOU60113.1"/>
    <property type="molecule type" value="Genomic_DNA"/>
</dbReference>
<dbReference type="RefSeq" id="WP_171595394.1">
    <property type="nucleotide sequence ID" value="NZ_RZNH01000013.1"/>
</dbReference>
<evidence type="ECO:0000313" key="2">
    <source>
        <dbReference type="Proteomes" id="UP000732105"/>
    </source>
</evidence>
<sequence length="212" mass="24805">MEKRKSAIQKLKDFADRTHRKIDFNEKAFPSNAIHPLTYYRRYVSIPENDYNQIFYVCFGDSRKLDNYSTFSGVFFPLDLAGETQICVRKKQIMDKMSLFGKKKSYKTGIDSFDSQVVFEEFTAIATNKIFTNLKIQELILKAFDFDMRLRVGVNMLNLDFIPELKGRTYIGIYSTQNWYTNLSEIEILFSLAEQLKGWADFIKEPDLVGQL</sequence>
<gene>
    <name evidence="1" type="ORF">ELS83_09770</name>
</gene>
<proteinExistence type="predicted"/>
<organism evidence="1 2">
    <name type="scientific">Marinifilum caeruleilacunae</name>
    <dbReference type="NCBI Taxonomy" id="2499076"/>
    <lineage>
        <taxon>Bacteria</taxon>
        <taxon>Pseudomonadati</taxon>
        <taxon>Bacteroidota</taxon>
        <taxon>Bacteroidia</taxon>
        <taxon>Marinilabiliales</taxon>
        <taxon>Marinifilaceae</taxon>
    </lineage>
</organism>